<feature type="transmembrane region" description="Helical" evidence="8">
    <location>
        <begin position="255"/>
        <end position="275"/>
    </location>
</feature>
<feature type="transmembrane region" description="Helical" evidence="8">
    <location>
        <begin position="74"/>
        <end position="94"/>
    </location>
</feature>
<feature type="transmembrane region" description="Helical" evidence="8">
    <location>
        <begin position="106"/>
        <end position="124"/>
    </location>
</feature>
<dbReference type="InterPro" id="IPR011701">
    <property type="entry name" value="MFS"/>
</dbReference>
<organism evidence="10 11">
    <name type="scientific">Paraburkholderia hospita</name>
    <dbReference type="NCBI Taxonomy" id="169430"/>
    <lineage>
        <taxon>Bacteria</taxon>
        <taxon>Pseudomonadati</taxon>
        <taxon>Pseudomonadota</taxon>
        <taxon>Betaproteobacteria</taxon>
        <taxon>Burkholderiales</taxon>
        <taxon>Burkholderiaceae</taxon>
        <taxon>Paraburkholderia</taxon>
    </lineage>
</organism>
<dbReference type="Proteomes" id="UP000004980">
    <property type="component" value="Unassembled WGS sequence"/>
</dbReference>
<comment type="subcellular location">
    <subcellularLocation>
        <location evidence="1">Cell inner membrane</location>
        <topology evidence="1">Multi-pass membrane protein</topology>
    </subcellularLocation>
</comment>
<feature type="domain" description="Major facilitator superfamily (MFS) profile" evidence="9">
    <location>
        <begin position="33"/>
        <end position="443"/>
    </location>
</feature>
<dbReference type="Pfam" id="PF07690">
    <property type="entry name" value="MFS_1"/>
    <property type="match status" value="1"/>
</dbReference>
<reference evidence="10 11" key="1">
    <citation type="journal article" date="2012" name="J. Bacteriol.">
        <title>Draft Genome Sequence of the Soil Bacterium Burkholderia terrae Strain BS001, Which Interacts with Fungal Surface Structures.</title>
        <authorList>
            <person name="Nazir R."/>
            <person name="Hansen M.A."/>
            <person name="Sorensen S."/>
            <person name="van Elsas J.D."/>
        </authorList>
    </citation>
    <scope>NUCLEOTIDE SEQUENCE [LARGE SCALE GENOMIC DNA]</scope>
    <source>
        <strain evidence="10 11">BS001</strain>
    </source>
</reference>
<evidence type="ECO:0000259" key="9">
    <source>
        <dbReference type="PROSITE" id="PS50850"/>
    </source>
</evidence>
<feature type="transmembrane region" description="Helical" evidence="8">
    <location>
        <begin position="205"/>
        <end position="226"/>
    </location>
</feature>
<dbReference type="InterPro" id="IPR020846">
    <property type="entry name" value="MFS_dom"/>
</dbReference>
<feature type="transmembrane region" description="Helical" evidence="8">
    <location>
        <begin position="171"/>
        <end position="193"/>
    </location>
</feature>
<evidence type="ECO:0000256" key="7">
    <source>
        <dbReference type="ARBA" id="ARBA00023136"/>
    </source>
</evidence>
<sequence>MKAFETSQEWHGAVASTESASGASATESGSRRLFFASFLGTVVEWYDFFLYGFIAPLAFEELFFPKLNALSGTIAVYATFAVGYASRPLGGLVFGHFGDKIGRKSMMLITLLMMGIGTAAIGLLPSVAQIGMTATCLLVALRFVQGFALGGESAAASLMVLESAQQRRRGLLGAALQAAGPLGVLLASLAVFVVSRLPHEALLAWGWRVPFLVSAVLVVIGLYIRLRVEETVAFRKQQSQHELTRIPAWETLRSYKWPVFVVLVVSIMESTFYYLTGVYSISYVTKTLHMPGSVAIGAIACANAFALVSVPLYGALSDRLGRKGVYLLGIVASAIYLNFFFTMLDGRSPMVVVLAVVAAVGVIHAPMYAMFGSFYGELFPTRVRFTGFSMGKAFGTVLGGGVAPMIAASLAARNHGDPSGIGLYYLCLAFVALCVVLRVRETRHDDITV</sequence>
<protein>
    <submittedName>
        <fullName evidence="10">Metabolite transport protein</fullName>
    </submittedName>
</protein>
<evidence type="ECO:0000256" key="5">
    <source>
        <dbReference type="ARBA" id="ARBA00022692"/>
    </source>
</evidence>
<dbReference type="InterPro" id="IPR004736">
    <property type="entry name" value="MHS_symport"/>
</dbReference>
<keyword evidence="6 8" id="KW-1133">Transmembrane helix</keyword>
<keyword evidence="5 8" id="KW-0812">Transmembrane</keyword>
<gene>
    <name evidence="10" type="ORF">WQE_16429</name>
</gene>
<evidence type="ECO:0000313" key="11">
    <source>
        <dbReference type="Proteomes" id="UP000004980"/>
    </source>
</evidence>
<comment type="caution">
    <text evidence="10">The sequence shown here is derived from an EMBL/GenBank/DDBJ whole genome shotgun (WGS) entry which is preliminary data.</text>
</comment>
<feature type="transmembrane region" description="Helical" evidence="8">
    <location>
        <begin position="423"/>
        <end position="439"/>
    </location>
</feature>
<dbReference type="PANTHER" id="PTHR43045">
    <property type="entry name" value="SHIKIMATE TRANSPORTER"/>
    <property type="match status" value="1"/>
</dbReference>
<feature type="transmembrane region" description="Helical" evidence="8">
    <location>
        <begin position="33"/>
        <end position="54"/>
    </location>
</feature>
<dbReference type="NCBIfam" id="TIGR00883">
    <property type="entry name" value="2A0106"/>
    <property type="match status" value="1"/>
</dbReference>
<evidence type="ECO:0000256" key="3">
    <source>
        <dbReference type="ARBA" id="ARBA00022475"/>
    </source>
</evidence>
<dbReference type="Gene3D" id="1.20.1250.20">
    <property type="entry name" value="MFS general substrate transporter like domains"/>
    <property type="match status" value="1"/>
</dbReference>
<accession>A0ABN0FMI5</accession>
<proteinExistence type="predicted"/>
<evidence type="ECO:0000256" key="6">
    <source>
        <dbReference type="ARBA" id="ARBA00022989"/>
    </source>
</evidence>
<feature type="transmembrane region" description="Helical" evidence="8">
    <location>
        <begin position="325"/>
        <end position="344"/>
    </location>
</feature>
<evidence type="ECO:0000256" key="8">
    <source>
        <dbReference type="SAM" id="Phobius"/>
    </source>
</evidence>
<feature type="transmembrane region" description="Helical" evidence="8">
    <location>
        <begin position="130"/>
        <end position="150"/>
    </location>
</feature>
<evidence type="ECO:0000256" key="4">
    <source>
        <dbReference type="ARBA" id="ARBA00022519"/>
    </source>
</evidence>
<keyword evidence="7 8" id="KW-0472">Membrane</keyword>
<dbReference type="InterPro" id="IPR036259">
    <property type="entry name" value="MFS_trans_sf"/>
</dbReference>
<keyword evidence="3" id="KW-1003">Cell membrane</keyword>
<dbReference type="SUPFAM" id="SSF103473">
    <property type="entry name" value="MFS general substrate transporter"/>
    <property type="match status" value="1"/>
</dbReference>
<keyword evidence="4" id="KW-0997">Cell inner membrane</keyword>
<keyword evidence="2" id="KW-0813">Transport</keyword>
<dbReference type="EMBL" id="AKAU01000091">
    <property type="protein sequence ID" value="EIM99933.1"/>
    <property type="molecule type" value="Genomic_DNA"/>
</dbReference>
<evidence type="ECO:0000256" key="2">
    <source>
        <dbReference type="ARBA" id="ARBA00022448"/>
    </source>
</evidence>
<dbReference type="RefSeq" id="WP_007582707.1">
    <property type="nucleotide sequence ID" value="NZ_AKAU01000091.1"/>
</dbReference>
<dbReference type="PROSITE" id="PS50850">
    <property type="entry name" value="MFS"/>
    <property type="match status" value="1"/>
</dbReference>
<name>A0ABN0FMI5_9BURK</name>
<evidence type="ECO:0000313" key="10">
    <source>
        <dbReference type="EMBL" id="EIM99933.1"/>
    </source>
</evidence>
<dbReference type="CDD" id="cd17369">
    <property type="entry name" value="MFS_ShiA_like"/>
    <property type="match status" value="1"/>
</dbReference>
<keyword evidence="11" id="KW-1185">Reference proteome</keyword>
<feature type="transmembrane region" description="Helical" evidence="8">
    <location>
        <begin position="295"/>
        <end position="313"/>
    </location>
</feature>
<dbReference type="PANTHER" id="PTHR43045:SF1">
    <property type="entry name" value="SHIKIMATE TRANSPORTER"/>
    <property type="match status" value="1"/>
</dbReference>
<evidence type="ECO:0000256" key="1">
    <source>
        <dbReference type="ARBA" id="ARBA00004429"/>
    </source>
</evidence>
<feature type="transmembrane region" description="Helical" evidence="8">
    <location>
        <begin position="393"/>
        <end position="411"/>
    </location>
</feature>
<feature type="transmembrane region" description="Helical" evidence="8">
    <location>
        <begin position="350"/>
        <end position="372"/>
    </location>
</feature>